<name>A0A5B7JVM4_PORTR</name>
<protein>
    <submittedName>
        <fullName evidence="1">Uncharacterized protein</fullName>
    </submittedName>
</protein>
<organism evidence="1 2">
    <name type="scientific">Portunus trituberculatus</name>
    <name type="common">Swimming crab</name>
    <name type="synonym">Neptunus trituberculatus</name>
    <dbReference type="NCBI Taxonomy" id="210409"/>
    <lineage>
        <taxon>Eukaryota</taxon>
        <taxon>Metazoa</taxon>
        <taxon>Ecdysozoa</taxon>
        <taxon>Arthropoda</taxon>
        <taxon>Crustacea</taxon>
        <taxon>Multicrustacea</taxon>
        <taxon>Malacostraca</taxon>
        <taxon>Eumalacostraca</taxon>
        <taxon>Eucarida</taxon>
        <taxon>Decapoda</taxon>
        <taxon>Pleocyemata</taxon>
        <taxon>Brachyura</taxon>
        <taxon>Eubrachyura</taxon>
        <taxon>Portunoidea</taxon>
        <taxon>Portunidae</taxon>
        <taxon>Portuninae</taxon>
        <taxon>Portunus</taxon>
    </lineage>
</organism>
<proteinExistence type="predicted"/>
<comment type="caution">
    <text evidence="1">The sequence shown here is derived from an EMBL/GenBank/DDBJ whole genome shotgun (WGS) entry which is preliminary data.</text>
</comment>
<evidence type="ECO:0000313" key="1">
    <source>
        <dbReference type="EMBL" id="MPD02052.1"/>
    </source>
</evidence>
<dbReference type="AlphaFoldDB" id="A0A5B7JVM4"/>
<dbReference type="Proteomes" id="UP000324222">
    <property type="component" value="Unassembled WGS sequence"/>
</dbReference>
<accession>A0A5B7JVM4</accession>
<evidence type="ECO:0000313" key="2">
    <source>
        <dbReference type="Proteomes" id="UP000324222"/>
    </source>
</evidence>
<keyword evidence="2" id="KW-1185">Reference proteome</keyword>
<dbReference type="OrthoDB" id="6132759at2759"/>
<reference evidence="1 2" key="1">
    <citation type="submission" date="2019-05" db="EMBL/GenBank/DDBJ databases">
        <title>Another draft genome of Portunus trituberculatus and its Hox gene families provides insights of decapod evolution.</title>
        <authorList>
            <person name="Jeong J.-H."/>
            <person name="Song I."/>
            <person name="Kim S."/>
            <person name="Choi T."/>
            <person name="Kim D."/>
            <person name="Ryu S."/>
            <person name="Kim W."/>
        </authorList>
    </citation>
    <scope>NUCLEOTIDE SEQUENCE [LARGE SCALE GENOMIC DNA]</scope>
    <source>
        <tissue evidence="1">Muscle</tissue>
    </source>
</reference>
<gene>
    <name evidence="1" type="ORF">E2C01_097607</name>
</gene>
<dbReference type="EMBL" id="VSRR010129699">
    <property type="protein sequence ID" value="MPD02052.1"/>
    <property type="molecule type" value="Genomic_DNA"/>
</dbReference>
<sequence length="61" mass="6914">MKTQNSQDGNDLPQWRRMLNLVCGVSSAAETPVENPDDKLSPEEKAKRAAEFLEEKAPWKK</sequence>